<dbReference type="SUPFAM" id="SSF161098">
    <property type="entry name" value="MetI-like"/>
    <property type="match status" value="1"/>
</dbReference>
<comment type="subcellular location">
    <subcellularLocation>
        <location evidence="1 7">Cell membrane</location>
        <topology evidence="1 7">Multi-pass membrane protein</topology>
    </subcellularLocation>
</comment>
<evidence type="ECO:0000259" key="9">
    <source>
        <dbReference type="PROSITE" id="PS50928"/>
    </source>
</evidence>
<organism evidence="10 11">
    <name type="scientific">Burkholderia singularis</name>
    <dbReference type="NCBI Taxonomy" id="1503053"/>
    <lineage>
        <taxon>Bacteria</taxon>
        <taxon>Pseudomonadati</taxon>
        <taxon>Pseudomonadota</taxon>
        <taxon>Betaproteobacteria</taxon>
        <taxon>Burkholderiales</taxon>
        <taxon>Burkholderiaceae</taxon>
        <taxon>Burkholderia</taxon>
        <taxon>pseudomallei group</taxon>
    </lineage>
</organism>
<sequence>MSARQAVSDSKRPSAGAQAALAEMAAVERMTARASATALSAPHADAPAEQAAASDVRSSRPAGSVAPASRAAFGAPRVRRRYRLPGEGTSVALSAGSVIGLAILWWAATYFQWLPPLFLPAPEAVWRAFVDASRGRLQGGLPLAEHLGWSALRVFGAFALAALVGVPVGILMGVSRIARGLLDPVLEFYRPLPPLAYLPLVVIWFGIDETAKIVVIFLACFAPIAMAARAGVKSATVEQINAAYSLGGSFAQIVRHVVLPAALPEILTGLRIAIGFGWTTLVAAEMVAATAGLGQLVLNASSFLRTDVVVMGIVLIGLIAWGFDLGMRALERRLVPWKGRG</sequence>
<gene>
    <name evidence="10" type="ORF">BSIN_4872</name>
</gene>
<dbReference type="InterPro" id="IPR035906">
    <property type="entry name" value="MetI-like_sf"/>
</dbReference>
<dbReference type="InterPro" id="IPR000515">
    <property type="entry name" value="MetI-like"/>
</dbReference>
<evidence type="ECO:0000256" key="8">
    <source>
        <dbReference type="SAM" id="MobiDB-lite"/>
    </source>
</evidence>
<dbReference type="GO" id="GO:0010438">
    <property type="term" value="P:cellular response to sulfur starvation"/>
    <property type="evidence" value="ECO:0007669"/>
    <property type="project" value="TreeGrafter"/>
</dbReference>
<dbReference type="GO" id="GO:0005886">
    <property type="term" value="C:plasma membrane"/>
    <property type="evidence" value="ECO:0007669"/>
    <property type="project" value="UniProtKB-SubCell"/>
</dbReference>
<dbReference type="GO" id="GO:0042918">
    <property type="term" value="P:alkanesulfonate transmembrane transport"/>
    <property type="evidence" value="ECO:0007669"/>
    <property type="project" value="UniProtKB-ARBA"/>
</dbReference>
<dbReference type="Proteomes" id="UP000198460">
    <property type="component" value="Unassembled WGS sequence"/>
</dbReference>
<proteinExistence type="inferred from homology"/>
<evidence type="ECO:0000256" key="3">
    <source>
        <dbReference type="ARBA" id="ARBA00022475"/>
    </source>
</evidence>
<keyword evidence="4 7" id="KW-0812">Transmembrane</keyword>
<reference evidence="10 11" key="1">
    <citation type="submission" date="2017-04" db="EMBL/GenBank/DDBJ databases">
        <authorList>
            <person name="Afonso C.L."/>
            <person name="Miller P.J."/>
            <person name="Scott M.A."/>
            <person name="Spackman E."/>
            <person name="Goraichik I."/>
            <person name="Dimitrov K.M."/>
            <person name="Suarez D.L."/>
            <person name="Swayne D.E."/>
        </authorList>
    </citation>
    <scope>NUCLEOTIDE SEQUENCE [LARGE SCALE GENOMIC DNA]</scope>
    <source>
        <strain evidence="10">LMG 28154</strain>
    </source>
</reference>
<keyword evidence="6 7" id="KW-0472">Membrane</keyword>
<dbReference type="AlphaFoldDB" id="A0A238HAQ3"/>
<dbReference type="Pfam" id="PF00528">
    <property type="entry name" value="BPD_transp_1"/>
    <property type="match status" value="1"/>
</dbReference>
<evidence type="ECO:0000313" key="11">
    <source>
        <dbReference type="Proteomes" id="UP000198460"/>
    </source>
</evidence>
<keyword evidence="3" id="KW-1003">Cell membrane</keyword>
<dbReference type="PANTHER" id="PTHR30151:SF25">
    <property type="entry name" value="TAURINE TRANSPORT SYSTEM PERMEASE PROTEIN TAUC"/>
    <property type="match status" value="1"/>
</dbReference>
<feature type="transmembrane region" description="Helical" evidence="7">
    <location>
        <begin position="272"/>
        <end position="296"/>
    </location>
</feature>
<feature type="compositionally biased region" description="Low complexity" evidence="8">
    <location>
        <begin position="40"/>
        <end position="55"/>
    </location>
</feature>
<feature type="transmembrane region" description="Helical" evidence="7">
    <location>
        <begin position="89"/>
        <end position="108"/>
    </location>
</feature>
<keyword evidence="5 7" id="KW-1133">Transmembrane helix</keyword>
<evidence type="ECO:0000256" key="2">
    <source>
        <dbReference type="ARBA" id="ARBA00022448"/>
    </source>
</evidence>
<dbReference type="Gene3D" id="1.10.3720.10">
    <property type="entry name" value="MetI-like"/>
    <property type="match status" value="1"/>
</dbReference>
<feature type="domain" description="ABC transmembrane type-1" evidence="9">
    <location>
        <begin position="147"/>
        <end position="327"/>
    </location>
</feature>
<feature type="transmembrane region" description="Helical" evidence="7">
    <location>
        <begin position="213"/>
        <end position="232"/>
    </location>
</feature>
<evidence type="ECO:0000256" key="1">
    <source>
        <dbReference type="ARBA" id="ARBA00004651"/>
    </source>
</evidence>
<evidence type="ECO:0000256" key="7">
    <source>
        <dbReference type="RuleBase" id="RU363032"/>
    </source>
</evidence>
<dbReference type="PROSITE" id="PS50928">
    <property type="entry name" value="ABC_TM1"/>
    <property type="match status" value="1"/>
</dbReference>
<feature type="region of interest" description="Disordered" evidence="8">
    <location>
        <begin position="36"/>
        <end position="68"/>
    </location>
</feature>
<protein>
    <submittedName>
        <fullName evidence="10">Taurine transport system permease protein TauC</fullName>
    </submittedName>
</protein>
<evidence type="ECO:0000313" key="10">
    <source>
        <dbReference type="EMBL" id="SMG02107.1"/>
    </source>
</evidence>
<evidence type="ECO:0000256" key="5">
    <source>
        <dbReference type="ARBA" id="ARBA00022989"/>
    </source>
</evidence>
<dbReference type="FunFam" id="1.10.3720.10:FF:000003">
    <property type="entry name" value="Aliphatic sulfonate ABC transporter permease"/>
    <property type="match status" value="1"/>
</dbReference>
<evidence type="ECO:0000256" key="4">
    <source>
        <dbReference type="ARBA" id="ARBA00022692"/>
    </source>
</evidence>
<feature type="transmembrane region" description="Helical" evidence="7">
    <location>
        <begin position="308"/>
        <end position="330"/>
    </location>
</feature>
<feature type="transmembrane region" description="Helical" evidence="7">
    <location>
        <begin position="151"/>
        <end position="174"/>
    </location>
</feature>
<dbReference type="CDD" id="cd06261">
    <property type="entry name" value="TM_PBP2"/>
    <property type="match status" value="1"/>
</dbReference>
<accession>A0A238HAQ3</accession>
<name>A0A238HAQ3_9BURK</name>
<feature type="transmembrane region" description="Helical" evidence="7">
    <location>
        <begin position="186"/>
        <end position="207"/>
    </location>
</feature>
<keyword evidence="2 7" id="KW-0813">Transport</keyword>
<evidence type="ECO:0000256" key="6">
    <source>
        <dbReference type="ARBA" id="ARBA00023136"/>
    </source>
</evidence>
<dbReference type="EMBL" id="FXAN01000090">
    <property type="protein sequence ID" value="SMG02107.1"/>
    <property type="molecule type" value="Genomic_DNA"/>
</dbReference>
<comment type="similarity">
    <text evidence="7">Belongs to the binding-protein-dependent transport system permease family.</text>
</comment>
<dbReference type="PANTHER" id="PTHR30151">
    <property type="entry name" value="ALKANE SULFONATE ABC TRANSPORTER-RELATED, MEMBRANE SUBUNIT"/>
    <property type="match status" value="1"/>
</dbReference>